<feature type="transmembrane region" description="Helical" evidence="12">
    <location>
        <begin position="106"/>
        <end position="124"/>
    </location>
</feature>
<dbReference type="GO" id="GO:0016020">
    <property type="term" value="C:membrane"/>
    <property type="evidence" value="ECO:0007669"/>
    <property type="project" value="UniProtKB-SubCell"/>
</dbReference>
<evidence type="ECO:0000256" key="10">
    <source>
        <dbReference type="ARBA" id="ARBA00023264"/>
    </source>
</evidence>
<keyword evidence="9" id="KW-0594">Phospholipid biosynthesis</keyword>
<dbReference type="InterPro" id="IPR043130">
    <property type="entry name" value="CDP-OH_PTrfase_TM_dom"/>
</dbReference>
<keyword evidence="14" id="KW-1185">Reference proteome</keyword>
<feature type="transmembrane region" description="Helical" evidence="12">
    <location>
        <begin position="16"/>
        <end position="38"/>
    </location>
</feature>
<dbReference type="OrthoDB" id="9777147at2"/>
<reference evidence="13 14" key="1">
    <citation type="submission" date="2019-04" db="EMBL/GenBank/DDBJ databases">
        <title>Draft genome sequence of Youngimonas vesicularis.</title>
        <authorList>
            <person name="Hameed A."/>
        </authorList>
    </citation>
    <scope>NUCLEOTIDE SEQUENCE [LARGE SCALE GENOMIC DNA]</scope>
    <source>
        <strain evidence="13 14">CC-AMW-E</strain>
    </source>
</reference>
<evidence type="ECO:0000256" key="6">
    <source>
        <dbReference type="ARBA" id="ARBA00022989"/>
    </source>
</evidence>
<dbReference type="Gene3D" id="1.20.120.1760">
    <property type="match status" value="1"/>
</dbReference>
<evidence type="ECO:0000256" key="5">
    <source>
        <dbReference type="ARBA" id="ARBA00022692"/>
    </source>
</evidence>
<protein>
    <submittedName>
        <fullName evidence="13">Phosphatidylcholine/phosphatidylserine synthase</fullName>
    </submittedName>
</protein>
<feature type="transmembrane region" description="Helical" evidence="12">
    <location>
        <begin position="231"/>
        <end position="248"/>
    </location>
</feature>
<evidence type="ECO:0000256" key="9">
    <source>
        <dbReference type="ARBA" id="ARBA00023209"/>
    </source>
</evidence>
<evidence type="ECO:0000256" key="4">
    <source>
        <dbReference type="ARBA" id="ARBA00022679"/>
    </source>
</evidence>
<dbReference type="PROSITE" id="PS00379">
    <property type="entry name" value="CDP_ALCOHOL_P_TRANSF"/>
    <property type="match status" value="1"/>
</dbReference>
<evidence type="ECO:0000313" key="13">
    <source>
        <dbReference type="EMBL" id="THD75725.1"/>
    </source>
</evidence>
<dbReference type="InterPro" id="IPR048254">
    <property type="entry name" value="CDP_ALCOHOL_P_TRANSF_CS"/>
</dbReference>
<evidence type="ECO:0000256" key="11">
    <source>
        <dbReference type="RuleBase" id="RU003750"/>
    </source>
</evidence>
<gene>
    <name evidence="13" type="ORF">E7681_04530</name>
</gene>
<comment type="subcellular location">
    <subcellularLocation>
        <location evidence="1">Membrane</location>
        <topology evidence="1">Multi-pass membrane protein</topology>
    </subcellularLocation>
</comment>
<dbReference type="InterPro" id="IPR050324">
    <property type="entry name" value="CDP-alcohol_PTase-I"/>
</dbReference>
<keyword evidence="6 12" id="KW-1133">Transmembrane helix</keyword>
<evidence type="ECO:0000256" key="8">
    <source>
        <dbReference type="ARBA" id="ARBA00023136"/>
    </source>
</evidence>
<dbReference type="GO" id="GO:0008654">
    <property type="term" value="P:phospholipid biosynthetic process"/>
    <property type="evidence" value="ECO:0007669"/>
    <property type="project" value="UniProtKB-KW"/>
</dbReference>
<comment type="caution">
    <text evidence="13">The sequence shown here is derived from an EMBL/GenBank/DDBJ whole genome shotgun (WGS) entry which is preliminary data.</text>
</comment>
<evidence type="ECO:0000256" key="12">
    <source>
        <dbReference type="SAM" id="Phobius"/>
    </source>
</evidence>
<accession>A0A4S3MAX7</accession>
<keyword evidence="5 12" id="KW-0812">Transmembrane</keyword>
<dbReference type="Proteomes" id="UP000306113">
    <property type="component" value="Unassembled WGS sequence"/>
</dbReference>
<dbReference type="Pfam" id="PF01066">
    <property type="entry name" value="CDP-OH_P_transf"/>
    <property type="match status" value="1"/>
</dbReference>
<proteinExistence type="inferred from homology"/>
<evidence type="ECO:0000256" key="1">
    <source>
        <dbReference type="ARBA" id="ARBA00004141"/>
    </source>
</evidence>
<name>A0A4S3MAX7_9RHOB</name>
<evidence type="ECO:0000313" key="14">
    <source>
        <dbReference type="Proteomes" id="UP000306113"/>
    </source>
</evidence>
<evidence type="ECO:0000256" key="3">
    <source>
        <dbReference type="ARBA" id="ARBA00022516"/>
    </source>
</evidence>
<keyword evidence="7" id="KW-0443">Lipid metabolism</keyword>
<dbReference type="AlphaFoldDB" id="A0A4S3MAX7"/>
<dbReference type="RefSeq" id="WP_136338088.1">
    <property type="nucleotide sequence ID" value="NZ_SSMD01000002.1"/>
</dbReference>
<feature type="transmembrane region" description="Helical" evidence="12">
    <location>
        <begin position="44"/>
        <end position="64"/>
    </location>
</feature>
<keyword evidence="10" id="KW-1208">Phospholipid metabolism</keyword>
<feature type="transmembrane region" description="Helical" evidence="12">
    <location>
        <begin position="177"/>
        <end position="195"/>
    </location>
</feature>
<feature type="transmembrane region" description="Helical" evidence="12">
    <location>
        <begin position="207"/>
        <end position="225"/>
    </location>
</feature>
<keyword evidence="3" id="KW-0444">Lipid biosynthesis</keyword>
<dbReference type="InterPro" id="IPR000462">
    <property type="entry name" value="CDP-OH_P_trans"/>
</dbReference>
<organism evidence="13 14">
    <name type="scientific">Thalassobius vesicularis</name>
    <dbReference type="NCBI Taxonomy" id="1294297"/>
    <lineage>
        <taxon>Bacteria</taxon>
        <taxon>Pseudomonadati</taxon>
        <taxon>Pseudomonadota</taxon>
        <taxon>Alphaproteobacteria</taxon>
        <taxon>Rhodobacterales</taxon>
        <taxon>Roseobacteraceae</taxon>
        <taxon>Thalassovita</taxon>
    </lineage>
</organism>
<evidence type="ECO:0000256" key="2">
    <source>
        <dbReference type="ARBA" id="ARBA00010441"/>
    </source>
</evidence>
<dbReference type="EMBL" id="SSMD01000002">
    <property type="protein sequence ID" value="THD75725.1"/>
    <property type="molecule type" value="Genomic_DNA"/>
</dbReference>
<keyword evidence="8 12" id="KW-0472">Membrane</keyword>
<comment type="similarity">
    <text evidence="2 11">Belongs to the CDP-alcohol phosphatidyltransferase class-I family.</text>
</comment>
<feature type="transmembrane region" description="Helical" evidence="12">
    <location>
        <begin position="145"/>
        <end position="165"/>
    </location>
</feature>
<keyword evidence="4 11" id="KW-0808">Transferase</keyword>
<dbReference type="PANTHER" id="PTHR14269">
    <property type="entry name" value="CDP-DIACYLGLYCEROL--GLYCEROL-3-PHOSPHATE 3-PHOSPHATIDYLTRANSFERASE-RELATED"/>
    <property type="match status" value="1"/>
</dbReference>
<dbReference type="PANTHER" id="PTHR14269:SF61">
    <property type="entry name" value="CDP-DIACYLGLYCEROL--SERINE O-PHOSPHATIDYLTRANSFERASE"/>
    <property type="match status" value="1"/>
</dbReference>
<dbReference type="GO" id="GO:0016780">
    <property type="term" value="F:phosphotransferase activity, for other substituted phosphate groups"/>
    <property type="evidence" value="ECO:0007669"/>
    <property type="project" value="InterPro"/>
</dbReference>
<sequence>MKRLITRDPSSDQVPFLLLLPNLVTLTGMCLGLTSIRFAMDERFSVAVLLLLLAALIDGLDGLLARRLSATSNFGAELDSLSDFLCFGVAPGILVYQYHLAPIGSLGWIAVLIFAAACCLRLARFNVMRGTGDPSEEEVADKNKTYFVGVPAPAGAMLGLLPVFATQAGFLSMDTPALLMAVWLGFVALLMVSRLKTISPKGLRIPRGMVAVLMFALVFGIGLIFTRPWTLLVVVDLAYVALLIQGIIKARGRLFS</sequence>
<evidence type="ECO:0000256" key="7">
    <source>
        <dbReference type="ARBA" id="ARBA00023098"/>
    </source>
</evidence>